<feature type="region of interest" description="Disordered" evidence="1">
    <location>
        <begin position="618"/>
        <end position="653"/>
    </location>
</feature>
<dbReference type="EMBL" id="KV440977">
    <property type="protein sequence ID" value="OAD75312.1"/>
    <property type="molecule type" value="Genomic_DNA"/>
</dbReference>
<name>A0A162UCX4_PHYB8</name>
<proteinExistence type="predicted"/>
<reference evidence="3" key="1">
    <citation type="submission" date="2015-06" db="EMBL/GenBank/DDBJ databases">
        <title>Expansion of signal transduction pathways in fungi by whole-genome duplication.</title>
        <authorList>
            <consortium name="DOE Joint Genome Institute"/>
            <person name="Corrochano L.M."/>
            <person name="Kuo A."/>
            <person name="Marcet-Houben M."/>
            <person name="Polaino S."/>
            <person name="Salamov A."/>
            <person name="Villalobos J.M."/>
            <person name="Alvarez M.I."/>
            <person name="Avalos J."/>
            <person name="Benito E.P."/>
            <person name="Benoit I."/>
            <person name="Burger G."/>
            <person name="Camino L.P."/>
            <person name="Canovas D."/>
            <person name="Cerda-Olmedo E."/>
            <person name="Cheng J.-F."/>
            <person name="Dominguez A."/>
            <person name="Elias M."/>
            <person name="Eslava A.P."/>
            <person name="Glaser F."/>
            <person name="Grimwood J."/>
            <person name="Gutierrez G."/>
            <person name="Heitman J."/>
            <person name="Henrissat B."/>
            <person name="Iturriaga E.A."/>
            <person name="Lang B.F."/>
            <person name="Lavin J.L."/>
            <person name="Lee S."/>
            <person name="Li W."/>
            <person name="Lindquist E."/>
            <person name="Lopez-Garcia S."/>
            <person name="Luque E.M."/>
            <person name="Marcos A.T."/>
            <person name="Martin J."/>
            <person name="McCluskey K."/>
            <person name="Medina H.R."/>
            <person name="Miralles-Duran A."/>
            <person name="Miyazaki A."/>
            <person name="Munoz-Torres E."/>
            <person name="Oguiza J.A."/>
            <person name="Ohm R."/>
            <person name="Olmedo M."/>
            <person name="Orejas M."/>
            <person name="Ortiz-Castellanos L."/>
            <person name="Pisabarro A.G."/>
            <person name="Rodriguez-Romero J."/>
            <person name="Ruiz-Herrera J."/>
            <person name="Ruiz-Vazquez R."/>
            <person name="Sanz C."/>
            <person name="Schackwitz W."/>
            <person name="Schmutz J."/>
            <person name="Shahriari M."/>
            <person name="Shelest E."/>
            <person name="Silva-Franco F."/>
            <person name="Soanes D."/>
            <person name="Syed K."/>
            <person name="Tagua V.G."/>
            <person name="Talbot N.J."/>
            <person name="Thon M."/>
            <person name="De vries R.P."/>
            <person name="Wiebenga A."/>
            <person name="Yadav J.S."/>
            <person name="Braun E.L."/>
            <person name="Baker S."/>
            <person name="Garre V."/>
            <person name="Horwitz B."/>
            <person name="Torres-Martinez S."/>
            <person name="Idnurm A."/>
            <person name="Herrera-Estrella A."/>
            <person name="Gabaldon T."/>
            <person name="Grigoriev I.V."/>
        </authorList>
    </citation>
    <scope>NUCLEOTIDE SEQUENCE [LARGE SCALE GENOMIC DNA]</scope>
    <source>
        <strain evidence="3">NRRL 1555(-)</strain>
    </source>
</reference>
<dbReference type="InParanoid" id="A0A162UCX4"/>
<organism evidence="2 3">
    <name type="scientific">Phycomyces blakesleeanus (strain ATCC 8743b / DSM 1359 / FGSC 10004 / NBRC 33097 / NRRL 1555)</name>
    <dbReference type="NCBI Taxonomy" id="763407"/>
    <lineage>
        <taxon>Eukaryota</taxon>
        <taxon>Fungi</taxon>
        <taxon>Fungi incertae sedis</taxon>
        <taxon>Mucoromycota</taxon>
        <taxon>Mucoromycotina</taxon>
        <taxon>Mucoromycetes</taxon>
        <taxon>Mucorales</taxon>
        <taxon>Phycomycetaceae</taxon>
        <taxon>Phycomyces</taxon>
    </lineage>
</organism>
<protein>
    <recommendedName>
        <fullName evidence="4">Actin-like ATPase domain-containing protein</fullName>
    </recommendedName>
</protein>
<feature type="compositionally biased region" description="Basic residues" evidence="1">
    <location>
        <begin position="635"/>
        <end position="653"/>
    </location>
</feature>
<dbReference type="VEuPathDB" id="FungiDB:PHYBLDRAFT_186361"/>
<dbReference type="InterPro" id="IPR043129">
    <property type="entry name" value="ATPase_NBD"/>
</dbReference>
<keyword evidence="3" id="KW-1185">Reference proteome</keyword>
<dbReference type="OrthoDB" id="2963168at2759"/>
<dbReference type="GeneID" id="29000135"/>
<accession>A0A162UCX4</accession>
<dbReference type="PANTHER" id="PTHR14187">
    <property type="entry name" value="ALPHA KINASE/ELONGATION FACTOR 2 KINASE"/>
    <property type="match status" value="1"/>
</dbReference>
<sequence>MSIQASKFTPDDFSYIIGIDFGTTFSGCSYVYAKDSTNEVDEIKEWPRQGSAIYPKVPTVLLYEKDSKKMIAWGYDAIRQASVPNNNGILVNKFKLFLDTSIHSPTELPNGLTPLEVISDYLSGFHAHILVVLKRSLGKIFDPSKFRYCLTVPAMWSDRAKNIMREAAIKSNIIKRADHPDRLILTSEPEAAAIYCEKKSNQFKLTDGQRFMICDAGGGTVDLVVFEINDTSNNRSLCEVTTGSGSSCGSAFLDQNMRHFIEKRFGRFAKENKLVIDDLVDQFITGTKPGFENDDDEYLTLRAGTKFGDQDPSKFGIMDDTFYITVDELREEIFNPVVNQVIDLIKGQINQSKKNIDAIFLVGGFGQSKYLYNTIKNKFKDQVGIIALPSRGEMAVVRGAVMFGKNPRVVTHRIARRTYGLKALLTFDPLLDPENLKVVMPNGYVQSSNRFAVYINKGESVMVDKCVSKTFWTFYPIKISPDLYAYDGDDPPPRHVTDPRIWMVSAFPISMPEYTSLNESTSVKLTVNMYFGLTEIRMEVVIKGKVFILASAFDTHEMKNTSSNISSPDTSCPTTSSQGSVKTTSKEKNTREKLSSPPIPLYRDFPFGIGLNEWSISNAQPPLGGCQNSEENKNKPRNKPKNKRNKKKKETKI</sequence>
<evidence type="ECO:0008006" key="4">
    <source>
        <dbReference type="Google" id="ProtNLM"/>
    </source>
</evidence>
<dbReference type="Gene3D" id="3.30.420.40">
    <property type="match status" value="2"/>
</dbReference>
<gene>
    <name evidence="2" type="ORF">PHYBLDRAFT_186361</name>
</gene>
<feature type="compositionally biased region" description="Basic and acidic residues" evidence="1">
    <location>
        <begin position="584"/>
        <end position="594"/>
    </location>
</feature>
<evidence type="ECO:0000313" key="2">
    <source>
        <dbReference type="EMBL" id="OAD75312.1"/>
    </source>
</evidence>
<evidence type="ECO:0000313" key="3">
    <source>
        <dbReference type="Proteomes" id="UP000077315"/>
    </source>
</evidence>
<dbReference type="PANTHER" id="PTHR14187:SF5">
    <property type="entry name" value="HEAT SHOCK 70 KDA PROTEIN 12A"/>
    <property type="match status" value="1"/>
</dbReference>
<feature type="compositionally biased region" description="Low complexity" evidence="1">
    <location>
        <begin position="566"/>
        <end position="577"/>
    </location>
</feature>
<feature type="region of interest" description="Disordered" evidence="1">
    <location>
        <begin position="559"/>
        <end position="597"/>
    </location>
</feature>
<dbReference type="Proteomes" id="UP000077315">
    <property type="component" value="Unassembled WGS sequence"/>
</dbReference>
<dbReference type="STRING" id="763407.A0A162UCX4"/>
<dbReference type="RefSeq" id="XP_018293352.1">
    <property type="nucleotide sequence ID" value="XM_018439229.1"/>
</dbReference>
<dbReference type="AlphaFoldDB" id="A0A162UCX4"/>
<dbReference type="CDD" id="cd10229">
    <property type="entry name" value="ASKHA_NBD_HSP70_HSPA12"/>
    <property type="match status" value="1"/>
</dbReference>
<evidence type="ECO:0000256" key="1">
    <source>
        <dbReference type="SAM" id="MobiDB-lite"/>
    </source>
</evidence>
<dbReference type="SUPFAM" id="SSF53067">
    <property type="entry name" value="Actin-like ATPase domain"/>
    <property type="match status" value="2"/>
</dbReference>